<feature type="domain" description="N-acetyltransferase" evidence="1">
    <location>
        <begin position="26"/>
        <end position="174"/>
    </location>
</feature>
<dbReference type="PANTHER" id="PTHR43415">
    <property type="entry name" value="SPERMIDINE N(1)-ACETYLTRANSFERASE"/>
    <property type="match status" value="1"/>
</dbReference>
<dbReference type="Gene3D" id="3.40.630.30">
    <property type="match status" value="1"/>
</dbReference>
<dbReference type="AlphaFoldDB" id="A0A1I2NC66"/>
<evidence type="ECO:0000259" key="1">
    <source>
        <dbReference type="PROSITE" id="PS51186"/>
    </source>
</evidence>
<evidence type="ECO:0000313" key="3">
    <source>
        <dbReference type="Proteomes" id="UP000198897"/>
    </source>
</evidence>
<dbReference type="SUPFAM" id="SSF55729">
    <property type="entry name" value="Acyl-CoA N-acyltransferases (Nat)"/>
    <property type="match status" value="1"/>
</dbReference>
<organism evidence="2 3">
    <name type="scientific">Halobacillus alkaliphilus</name>
    <dbReference type="NCBI Taxonomy" id="396056"/>
    <lineage>
        <taxon>Bacteria</taxon>
        <taxon>Bacillati</taxon>
        <taxon>Bacillota</taxon>
        <taxon>Bacilli</taxon>
        <taxon>Bacillales</taxon>
        <taxon>Bacillaceae</taxon>
        <taxon>Halobacillus</taxon>
    </lineage>
</organism>
<dbReference type="Proteomes" id="UP000198897">
    <property type="component" value="Unassembled WGS sequence"/>
</dbReference>
<dbReference type="PROSITE" id="PS51186">
    <property type="entry name" value="GNAT"/>
    <property type="match status" value="1"/>
</dbReference>
<keyword evidence="2" id="KW-0808">Transferase</keyword>
<protein>
    <submittedName>
        <fullName evidence="2">Protein N-acetyltransferase, RimJ/RimL family</fullName>
    </submittedName>
</protein>
<dbReference type="EMBL" id="FOOG01000018">
    <property type="protein sequence ID" value="SFG01332.1"/>
    <property type="molecule type" value="Genomic_DNA"/>
</dbReference>
<dbReference type="Pfam" id="PF00583">
    <property type="entry name" value="Acetyltransf_1"/>
    <property type="match status" value="1"/>
</dbReference>
<sequence>MRTHFVELKEPACHLVDAFNRWENDPELIPLTRPNQNQFEVERRSLMTLEGLQESLAHHKIYLIYLDEQLVGSMNYMIDPEHLFKKEPGTAWIGITIGEPEARGKGAGYEAIRFLEKQIKKQGLVRIELGVFEFNLPAQKLYQNLGYKEIGRIPNFTYWQGKMWEDIRMEKYTDEL</sequence>
<name>A0A1I2NC66_9BACI</name>
<proteinExistence type="predicted"/>
<keyword evidence="3" id="KW-1185">Reference proteome</keyword>
<dbReference type="CDD" id="cd04301">
    <property type="entry name" value="NAT_SF"/>
    <property type="match status" value="1"/>
</dbReference>
<dbReference type="PANTHER" id="PTHR43415:SF3">
    <property type="entry name" value="GNAT-FAMILY ACETYLTRANSFERASE"/>
    <property type="match status" value="1"/>
</dbReference>
<dbReference type="InterPro" id="IPR000182">
    <property type="entry name" value="GNAT_dom"/>
</dbReference>
<accession>A0A1I2NC66</accession>
<dbReference type="InterPro" id="IPR016181">
    <property type="entry name" value="Acyl_CoA_acyltransferase"/>
</dbReference>
<evidence type="ECO:0000313" key="2">
    <source>
        <dbReference type="EMBL" id="SFG01332.1"/>
    </source>
</evidence>
<gene>
    <name evidence="2" type="ORF">SAMN05216353_11853</name>
</gene>
<dbReference type="OrthoDB" id="9795206at2"/>
<dbReference type="RefSeq" id="WP_089752123.1">
    <property type="nucleotide sequence ID" value="NZ_FOOG01000018.1"/>
</dbReference>
<dbReference type="GO" id="GO:0016747">
    <property type="term" value="F:acyltransferase activity, transferring groups other than amino-acyl groups"/>
    <property type="evidence" value="ECO:0007669"/>
    <property type="project" value="InterPro"/>
</dbReference>
<reference evidence="3" key="1">
    <citation type="submission" date="2016-10" db="EMBL/GenBank/DDBJ databases">
        <authorList>
            <person name="Varghese N."/>
            <person name="Submissions S."/>
        </authorList>
    </citation>
    <scope>NUCLEOTIDE SEQUENCE [LARGE SCALE GENOMIC DNA]</scope>
    <source>
        <strain evidence="3">FP5</strain>
    </source>
</reference>